<dbReference type="AlphaFoldDB" id="A0A8S9YW22"/>
<comment type="caution">
    <text evidence="3">The sequence shown here is derived from an EMBL/GenBank/DDBJ whole genome shotgun (WGS) entry which is preliminary data.</text>
</comment>
<dbReference type="Gene3D" id="3.40.50.410">
    <property type="entry name" value="von Willebrand factor, type A domain"/>
    <property type="match status" value="1"/>
</dbReference>
<dbReference type="SUPFAM" id="SSF53300">
    <property type="entry name" value="vWA-like"/>
    <property type="match status" value="1"/>
</dbReference>
<dbReference type="OrthoDB" id="1729737at2759"/>
<feature type="domain" description="VWFA" evidence="1">
    <location>
        <begin position="287"/>
        <end position="460"/>
    </location>
</feature>
<dbReference type="Proteomes" id="UP000822476">
    <property type="component" value="Unassembled WGS sequence"/>
</dbReference>
<dbReference type="SMART" id="SM00327">
    <property type="entry name" value="VWA"/>
    <property type="match status" value="1"/>
</dbReference>
<feature type="domain" description="VIT" evidence="2">
    <location>
        <begin position="1"/>
        <end position="130"/>
    </location>
</feature>
<accession>A0A8S9YW22</accession>
<evidence type="ECO:0000259" key="2">
    <source>
        <dbReference type="PROSITE" id="PS51468"/>
    </source>
</evidence>
<protein>
    <recommendedName>
        <fullName evidence="5">von Willebrand factor A domain-containing protein 5A</fullName>
    </recommendedName>
</protein>
<evidence type="ECO:0000313" key="3">
    <source>
        <dbReference type="EMBL" id="KAF7255107.1"/>
    </source>
</evidence>
<evidence type="ECO:0000259" key="1">
    <source>
        <dbReference type="PROSITE" id="PS50234"/>
    </source>
</evidence>
<dbReference type="PANTHER" id="PTHR45737">
    <property type="entry name" value="VON WILLEBRAND FACTOR A DOMAIN-CONTAINING PROTEIN 5A"/>
    <property type="match status" value="1"/>
</dbReference>
<keyword evidence="4" id="KW-1185">Reference proteome</keyword>
<evidence type="ECO:0008006" key="5">
    <source>
        <dbReference type="Google" id="ProtNLM"/>
    </source>
</evidence>
<proteinExistence type="predicted"/>
<dbReference type="PROSITE" id="PS51468">
    <property type="entry name" value="VIT"/>
    <property type="match status" value="1"/>
</dbReference>
<reference evidence="3" key="1">
    <citation type="submission" date="2019-07" db="EMBL/GenBank/DDBJ databases">
        <title>Annotation for the trematode Paragonimus miyazaki's.</title>
        <authorList>
            <person name="Choi Y.-J."/>
        </authorList>
    </citation>
    <scope>NUCLEOTIDE SEQUENCE</scope>
    <source>
        <strain evidence="3">Japan</strain>
    </source>
</reference>
<dbReference type="InterPro" id="IPR036465">
    <property type="entry name" value="vWFA_dom_sf"/>
</dbReference>
<dbReference type="InterPro" id="IPR013694">
    <property type="entry name" value="VIT"/>
</dbReference>
<sequence>MNFGLVDTCNEYRSVDLTNVDISCSITLATSKVETTFTYINQHDETLDLKYVFPLGDVAVYSFEARVDDRVIVAECRPRAEAKTTFHEAVESGHTAFLAEEDERCEDVFQMNIGNVPPNGTVRIILKYVGYLCVENLESDGSQLSRATFSLPSVINPRYTPSSSAIIPEFDPFEEPVVSNSASYTLSFEASLSMPFDIVEVSSRIDKYSTTFKTDHKQAQVKLVSEFKPDHNLQMVISMNKPLRSFAVCEPGDSSKPTGSFLSMGCLMAQFVPDFSQLTIQQESRTELVFVIDRSGSMEGSSIECASESLLLFLKALPIGCRFQIIGFGSTHSALFPEPVDYNETTLARAVEYQKSMQADMGGTEVLPALQAAFDAPLTGHGWYRQIIFVTDGDVTNANEVIGLVGANVTKARVFTVGIQTGSSSHLIGTVARVGRGVAAFIEENSQLRTVVMKILRTALQPRAREIKVHWNLTNELNKNTPVNVITVPSEIPPVFHNQVITVYGLISDGSLAGLKGSVSLECEILNQKQAFSSNIFSTEGNSLYSSSADAPLHRLAGKYQLNELGDKYKTSLMNKTPEDDPEIKTLREQIEMISCAINVISPVTAMVGVDPVKRERVLSHSPQLSRYVLPPDDYRR</sequence>
<gene>
    <name evidence="3" type="ORF">EG68_07703</name>
</gene>
<evidence type="ECO:0000313" key="4">
    <source>
        <dbReference type="Proteomes" id="UP000822476"/>
    </source>
</evidence>
<dbReference type="PANTHER" id="PTHR45737:SF6">
    <property type="entry name" value="VON WILLEBRAND FACTOR A DOMAIN-CONTAINING PROTEIN 5A"/>
    <property type="match status" value="1"/>
</dbReference>
<dbReference type="Pfam" id="PF13768">
    <property type="entry name" value="VWA_3"/>
    <property type="match status" value="1"/>
</dbReference>
<dbReference type="InterPro" id="IPR002035">
    <property type="entry name" value="VWF_A"/>
</dbReference>
<dbReference type="Pfam" id="PF08487">
    <property type="entry name" value="VIT"/>
    <property type="match status" value="1"/>
</dbReference>
<name>A0A8S9YW22_9TREM</name>
<dbReference type="PROSITE" id="PS50234">
    <property type="entry name" value="VWFA"/>
    <property type="match status" value="1"/>
</dbReference>
<dbReference type="EMBL" id="JTDE01004304">
    <property type="protein sequence ID" value="KAF7255107.1"/>
    <property type="molecule type" value="Genomic_DNA"/>
</dbReference>
<dbReference type="SMART" id="SM00609">
    <property type="entry name" value="VIT"/>
    <property type="match status" value="1"/>
</dbReference>
<organism evidence="3 4">
    <name type="scientific">Paragonimus skrjabini miyazakii</name>
    <dbReference type="NCBI Taxonomy" id="59628"/>
    <lineage>
        <taxon>Eukaryota</taxon>
        <taxon>Metazoa</taxon>
        <taxon>Spiralia</taxon>
        <taxon>Lophotrochozoa</taxon>
        <taxon>Platyhelminthes</taxon>
        <taxon>Trematoda</taxon>
        <taxon>Digenea</taxon>
        <taxon>Plagiorchiida</taxon>
        <taxon>Troglotremata</taxon>
        <taxon>Troglotrematidae</taxon>
        <taxon>Paragonimus</taxon>
    </lineage>
</organism>